<dbReference type="PRINTS" id="PR00003">
    <property type="entry name" value="4DISULPHCORE"/>
</dbReference>
<dbReference type="SMART" id="SM00217">
    <property type="entry name" value="WAP"/>
    <property type="match status" value="2"/>
</dbReference>
<dbReference type="PANTHER" id="PTHR19441:SF95">
    <property type="entry name" value="PERLWAPIN ISOFORM X1"/>
    <property type="match status" value="1"/>
</dbReference>
<dbReference type="Proteomes" id="UP000694404">
    <property type="component" value="Unplaced"/>
</dbReference>
<dbReference type="PROSITE" id="PS51390">
    <property type="entry name" value="WAP"/>
    <property type="match status" value="1"/>
</dbReference>
<dbReference type="GO" id="GO:0004867">
    <property type="term" value="F:serine-type endopeptidase inhibitor activity"/>
    <property type="evidence" value="ECO:0007669"/>
    <property type="project" value="TreeGrafter"/>
</dbReference>
<keyword evidence="3" id="KW-1185">Reference proteome</keyword>
<proteinExistence type="predicted"/>
<name>A0A8C0GF77_CHEAB</name>
<organism evidence="2 3">
    <name type="scientific">Chelonoidis abingdonii</name>
    <name type="common">Abingdon island giant tortoise</name>
    <name type="synonym">Testudo abingdonii</name>
    <dbReference type="NCBI Taxonomy" id="106734"/>
    <lineage>
        <taxon>Eukaryota</taxon>
        <taxon>Metazoa</taxon>
        <taxon>Chordata</taxon>
        <taxon>Craniata</taxon>
        <taxon>Vertebrata</taxon>
        <taxon>Euteleostomi</taxon>
        <taxon>Archelosauria</taxon>
        <taxon>Testudinata</taxon>
        <taxon>Testudines</taxon>
        <taxon>Cryptodira</taxon>
        <taxon>Durocryptodira</taxon>
        <taxon>Testudinoidea</taxon>
        <taxon>Testudinidae</taxon>
        <taxon>Chelonoidis</taxon>
    </lineage>
</organism>
<dbReference type="GeneTree" id="ENSGT00940000167544"/>
<reference evidence="2" key="2">
    <citation type="submission" date="2025-09" db="UniProtKB">
        <authorList>
            <consortium name="Ensembl"/>
        </authorList>
    </citation>
    <scope>IDENTIFICATION</scope>
</reference>
<dbReference type="AlphaFoldDB" id="A0A8C0GF77"/>
<reference evidence="2" key="1">
    <citation type="submission" date="2025-08" db="UniProtKB">
        <authorList>
            <consortium name="Ensembl"/>
        </authorList>
    </citation>
    <scope>IDENTIFICATION</scope>
</reference>
<dbReference type="InterPro" id="IPR008197">
    <property type="entry name" value="WAP_dom"/>
</dbReference>
<evidence type="ECO:0000313" key="3">
    <source>
        <dbReference type="Proteomes" id="UP000694404"/>
    </source>
</evidence>
<evidence type="ECO:0000313" key="2">
    <source>
        <dbReference type="Ensembl" id="ENSCABP00000006830.1"/>
    </source>
</evidence>
<dbReference type="Ensembl" id="ENSCABT00000007462.1">
    <property type="protein sequence ID" value="ENSCABP00000006830.1"/>
    <property type="gene ID" value="ENSCABG00000005172.1"/>
</dbReference>
<accession>A0A8C0GF77</accession>
<evidence type="ECO:0000259" key="1">
    <source>
        <dbReference type="PROSITE" id="PS51390"/>
    </source>
</evidence>
<dbReference type="SUPFAM" id="SSF57256">
    <property type="entry name" value="Elafin-like"/>
    <property type="match status" value="1"/>
</dbReference>
<protein>
    <recommendedName>
        <fullName evidence="1">WAP domain-containing protein</fullName>
    </recommendedName>
</protein>
<dbReference type="Gene3D" id="4.10.75.10">
    <property type="entry name" value="Elafin-like"/>
    <property type="match status" value="2"/>
</dbReference>
<dbReference type="InterPro" id="IPR050514">
    <property type="entry name" value="WAP_four-disulfide_core"/>
</dbReference>
<dbReference type="GO" id="GO:0005615">
    <property type="term" value="C:extracellular space"/>
    <property type="evidence" value="ECO:0007669"/>
    <property type="project" value="TreeGrafter"/>
</dbReference>
<sequence>MGQHPGAGRSRLCPLLPGITGHPSEPPHSSAFCFPEKPGICPLTDGITSNSPWCKSSCAEDKECAGDQKCCDSGCGRTCQAPERGTLPSPSGDGPTGACVDECRADEECPRGQRCRSNGCGRLTWLPCTEPKLQA</sequence>
<dbReference type="Pfam" id="PF00095">
    <property type="entry name" value="WAP"/>
    <property type="match status" value="2"/>
</dbReference>
<feature type="domain" description="WAP" evidence="1">
    <location>
        <begin position="34"/>
        <end position="83"/>
    </location>
</feature>
<dbReference type="InterPro" id="IPR036645">
    <property type="entry name" value="Elafin-like_sf"/>
</dbReference>
<dbReference type="PANTHER" id="PTHR19441">
    <property type="entry name" value="WHEY ACDIC PROTEIN WAP"/>
    <property type="match status" value="1"/>
</dbReference>